<dbReference type="Pfam" id="PF13432">
    <property type="entry name" value="TPR_16"/>
    <property type="match status" value="1"/>
</dbReference>
<evidence type="ECO:0000256" key="1">
    <source>
        <dbReference type="PROSITE-ProRule" id="PRU00339"/>
    </source>
</evidence>
<dbReference type="EMBL" id="MFNE01000016">
    <property type="protein sequence ID" value="OGG96308.1"/>
    <property type="molecule type" value="Genomic_DNA"/>
</dbReference>
<dbReference type="AlphaFoldDB" id="A0A1F6GDX4"/>
<dbReference type="Proteomes" id="UP000178449">
    <property type="component" value="Unassembled WGS sequence"/>
</dbReference>
<protein>
    <submittedName>
        <fullName evidence="3">Uncharacterized protein</fullName>
    </submittedName>
</protein>
<name>A0A1F6GDX4_9PROT</name>
<feature type="repeat" description="TPR" evidence="1">
    <location>
        <begin position="341"/>
        <end position="374"/>
    </location>
</feature>
<keyword evidence="1" id="KW-0802">TPR repeat</keyword>
<dbReference type="PANTHER" id="PTHR12558:SF13">
    <property type="entry name" value="CELL DIVISION CYCLE PROTEIN 27 HOMOLOG"/>
    <property type="match status" value="1"/>
</dbReference>
<accession>A0A1F6GDX4</accession>
<dbReference type="STRING" id="1817772.A2527_02345"/>
<dbReference type="PROSITE" id="PS50005">
    <property type="entry name" value="TPR"/>
    <property type="match status" value="1"/>
</dbReference>
<reference evidence="3 4" key="1">
    <citation type="journal article" date="2016" name="Nat. Commun.">
        <title>Thousands of microbial genomes shed light on interconnected biogeochemical processes in an aquifer system.</title>
        <authorList>
            <person name="Anantharaman K."/>
            <person name="Brown C.T."/>
            <person name="Hug L.A."/>
            <person name="Sharon I."/>
            <person name="Castelle C.J."/>
            <person name="Probst A.J."/>
            <person name="Thomas B.C."/>
            <person name="Singh A."/>
            <person name="Wilkins M.J."/>
            <person name="Karaoz U."/>
            <person name="Brodie E.L."/>
            <person name="Williams K.H."/>
            <person name="Hubbard S.S."/>
            <person name="Banfield J.F."/>
        </authorList>
    </citation>
    <scope>NUCLEOTIDE SEQUENCE [LARGE SCALE GENOMIC DNA]</scope>
</reference>
<keyword evidence="2" id="KW-0175">Coiled coil</keyword>
<dbReference type="InterPro" id="IPR019734">
    <property type="entry name" value="TPR_rpt"/>
</dbReference>
<dbReference type="SMART" id="SM00028">
    <property type="entry name" value="TPR"/>
    <property type="match status" value="4"/>
</dbReference>
<evidence type="ECO:0000313" key="3">
    <source>
        <dbReference type="EMBL" id="OGG96308.1"/>
    </source>
</evidence>
<gene>
    <name evidence="3" type="ORF">A2527_02345</name>
</gene>
<proteinExistence type="predicted"/>
<dbReference type="PANTHER" id="PTHR12558">
    <property type="entry name" value="CELL DIVISION CYCLE 16,23,27"/>
    <property type="match status" value="1"/>
</dbReference>
<dbReference type="SUPFAM" id="SSF48452">
    <property type="entry name" value="TPR-like"/>
    <property type="match status" value="2"/>
</dbReference>
<dbReference type="Gene3D" id="1.25.40.10">
    <property type="entry name" value="Tetratricopeptide repeat domain"/>
    <property type="match status" value="2"/>
</dbReference>
<feature type="coiled-coil region" evidence="2">
    <location>
        <begin position="430"/>
        <end position="457"/>
    </location>
</feature>
<dbReference type="InterPro" id="IPR011990">
    <property type="entry name" value="TPR-like_helical_dom_sf"/>
</dbReference>
<sequence>MSEDNSSLDQVLDKGFLLLKGKLMQAAGNQLRAAIELDPKLARSKITLQLAVFYKEGAVEAALNLGRFLIKLEPSNYQLHNLMGNCARRLKLRDLANQHYQAALQLKPDYDRAWLNWGANLAMVEVYDLEVQAFIDTHVPEKKWHLPGYQESPNLISELAAELSQAGVAEPGYAEISQAIQNKIKNDWKNYGPEQVQQVLQRDHYNLGLYALQNRDFSKASETFGRLVAQKANLPKLSELNILASLVNDPQPEQLAPYEKLAAENPYDRELILNLGVTCLKIKKNPQAQHYLCLAANLLARSEGLISLPSIIAQAEEYAPTQQLDRAVALYQEVILAEPRVEVWARLGELYLAQGDPEQGIDAYLQMKKVDPSSAFVEEQLNQVRDLYLKQAEELIEAKHFSDALVANQKATQLNYGMETLRQEARIQSLLSHPEEVERLQEKIARLKQKLEEDERERVRQAMYIKGKILFKEKNYMAAAKVLEDTLSMKKDKEIFMFLAGIYKSLKQQRALNNLLFKWKAMPDPRQEEEGEDFEDEETKVDPEVQFAEIASRPEFY</sequence>
<evidence type="ECO:0000256" key="2">
    <source>
        <dbReference type="SAM" id="Coils"/>
    </source>
</evidence>
<organism evidence="3 4">
    <name type="scientific">Candidatus Lambdaproteobacteria bacterium RIFOXYD2_FULL_50_16</name>
    <dbReference type="NCBI Taxonomy" id="1817772"/>
    <lineage>
        <taxon>Bacteria</taxon>
        <taxon>Pseudomonadati</taxon>
        <taxon>Pseudomonadota</taxon>
        <taxon>Candidatus Lambdaproteobacteria</taxon>
    </lineage>
</organism>
<comment type="caution">
    <text evidence="3">The sequence shown here is derived from an EMBL/GenBank/DDBJ whole genome shotgun (WGS) entry which is preliminary data.</text>
</comment>
<evidence type="ECO:0000313" key="4">
    <source>
        <dbReference type="Proteomes" id="UP000178449"/>
    </source>
</evidence>